<evidence type="ECO:0000313" key="2">
    <source>
        <dbReference type="Proteomes" id="UP000182306"/>
    </source>
</evidence>
<dbReference type="EMBL" id="CP013109">
    <property type="protein sequence ID" value="APG93229.1"/>
    <property type="molecule type" value="Genomic_DNA"/>
</dbReference>
<proteinExistence type="predicted"/>
<geneLocation type="plasmid" evidence="1 2">
    <name>B</name>
</geneLocation>
<keyword evidence="2" id="KW-1185">Reference proteome</keyword>
<organism evidence="1 2">
    <name type="scientific">Sinorhizobium americanum</name>
    <dbReference type="NCBI Taxonomy" id="194963"/>
    <lineage>
        <taxon>Bacteria</taxon>
        <taxon>Pseudomonadati</taxon>
        <taxon>Pseudomonadota</taxon>
        <taxon>Alphaproteobacteria</taxon>
        <taxon>Hyphomicrobiales</taxon>
        <taxon>Rhizobiaceae</taxon>
        <taxon>Sinorhizobium/Ensifer group</taxon>
        <taxon>Sinorhizobium</taxon>
    </lineage>
</organism>
<dbReference type="Proteomes" id="UP000182306">
    <property type="component" value="Plasmid B"/>
</dbReference>
<dbReference type="AlphaFoldDB" id="A0A1L3LT12"/>
<name>A0A1L3LT12_9HYPH</name>
<accession>A0A1L3LT12</accession>
<keyword evidence="1" id="KW-0614">Plasmid</keyword>
<protein>
    <submittedName>
        <fullName evidence="1">Uncharacterized protein</fullName>
    </submittedName>
</protein>
<reference evidence="1 2" key="1">
    <citation type="submission" date="2015-10" db="EMBL/GenBank/DDBJ databases">
        <title>Genomic differences between typical nodule nitrogen-fixing rhizobial strains and those coming from bean seeds.</title>
        <authorList>
            <person name="Peralta H."/>
            <person name="Aguilar-Vera A."/>
            <person name="Diaz R."/>
            <person name="Mora Y."/>
            <person name="Martinez-Batallar G."/>
            <person name="Salazar E."/>
            <person name="Vargas-Lagunas C."/>
            <person name="Encarnacion S."/>
            <person name="Girard L."/>
            <person name="Mora J."/>
        </authorList>
    </citation>
    <scope>NUCLEOTIDE SEQUENCE [LARGE SCALE GENOMIC DNA]</scope>
    <source>
        <strain evidence="1 2">CFNEI 73</strain>
        <plasmid evidence="1 2">B</plasmid>
    </source>
</reference>
<evidence type="ECO:0000313" key="1">
    <source>
        <dbReference type="EMBL" id="APG93229.1"/>
    </source>
</evidence>
<sequence length="45" mass="5355">MASVEQIPIEVRRVLDSHANWKLRQTDTDHRVSRILPHDFQRFVG</sequence>
<dbReference type="KEGG" id="same:SAMCFNEI73_pB0029"/>
<gene>
    <name evidence="1" type="ORF">SAMCFNEI73_pB0029</name>
</gene>